<dbReference type="Proteomes" id="UP000235672">
    <property type="component" value="Unassembled WGS sequence"/>
</dbReference>
<dbReference type="PROSITE" id="PS00061">
    <property type="entry name" value="ADH_SHORT"/>
    <property type="match status" value="1"/>
</dbReference>
<gene>
    <name evidence="5" type="ORF">NA56DRAFT_701102</name>
</gene>
<protein>
    <submittedName>
        <fullName evidence="5">NAD(P)-binding protein</fullName>
    </submittedName>
</protein>
<dbReference type="EMBL" id="KZ613474">
    <property type="protein sequence ID" value="PMD23701.1"/>
    <property type="molecule type" value="Genomic_DNA"/>
</dbReference>
<dbReference type="InterPro" id="IPR020904">
    <property type="entry name" value="Sc_DH/Rdtase_CS"/>
</dbReference>
<proteinExistence type="inferred from homology"/>
<comment type="function">
    <text evidence="4">Putative oxidoreductase.</text>
</comment>
<name>A0A2J6QBP6_9HELO</name>
<evidence type="ECO:0000256" key="4">
    <source>
        <dbReference type="ARBA" id="ARBA00037096"/>
    </source>
</evidence>
<dbReference type="PANTHER" id="PTHR44196:SF1">
    <property type="entry name" value="DEHYDROGENASE_REDUCTASE SDR FAMILY MEMBER 7B"/>
    <property type="match status" value="1"/>
</dbReference>
<accession>A0A2J6QBP6</accession>
<keyword evidence="3" id="KW-0560">Oxidoreductase</keyword>
<reference evidence="5 6" key="1">
    <citation type="submission" date="2016-05" db="EMBL/GenBank/DDBJ databases">
        <title>A degradative enzymes factory behind the ericoid mycorrhizal symbiosis.</title>
        <authorList>
            <consortium name="DOE Joint Genome Institute"/>
            <person name="Martino E."/>
            <person name="Morin E."/>
            <person name="Grelet G."/>
            <person name="Kuo A."/>
            <person name="Kohler A."/>
            <person name="Daghino S."/>
            <person name="Barry K."/>
            <person name="Choi C."/>
            <person name="Cichocki N."/>
            <person name="Clum A."/>
            <person name="Copeland A."/>
            <person name="Hainaut M."/>
            <person name="Haridas S."/>
            <person name="Labutti K."/>
            <person name="Lindquist E."/>
            <person name="Lipzen A."/>
            <person name="Khouja H.-R."/>
            <person name="Murat C."/>
            <person name="Ohm R."/>
            <person name="Olson A."/>
            <person name="Spatafora J."/>
            <person name="Veneault-Fourrey C."/>
            <person name="Henrissat B."/>
            <person name="Grigoriev I."/>
            <person name="Martin F."/>
            <person name="Perotto S."/>
        </authorList>
    </citation>
    <scope>NUCLEOTIDE SEQUENCE [LARGE SCALE GENOMIC DNA]</scope>
    <source>
        <strain evidence="5 6">UAMH 7357</strain>
    </source>
</reference>
<dbReference type="GO" id="GO:0016491">
    <property type="term" value="F:oxidoreductase activity"/>
    <property type="evidence" value="ECO:0007669"/>
    <property type="project" value="UniProtKB-KW"/>
</dbReference>
<dbReference type="OrthoDB" id="37659at2759"/>
<dbReference type="Gene3D" id="3.40.50.720">
    <property type="entry name" value="NAD(P)-binding Rossmann-like Domain"/>
    <property type="match status" value="1"/>
</dbReference>
<dbReference type="PRINTS" id="PR00081">
    <property type="entry name" value="GDHRDH"/>
</dbReference>
<keyword evidence="6" id="KW-1185">Reference proteome</keyword>
<organism evidence="5 6">
    <name type="scientific">Hyaloscypha hepaticicola</name>
    <dbReference type="NCBI Taxonomy" id="2082293"/>
    <lineage>
        <taxon>Eukaryota</taxon>
        <taxon>Fungi</taxon>
        <taxon>Dikarya</taxon>
        <taxon>Ascomycota</taxon>
        <taxon>Pezizomycotina</taxon>
        <taxon>Leotiomycetes</taxon>
        <taxon>Helotiales</taxon>
        <taxon>Hyaloscyphaceae</taxon>
        <taxon>Hyaloscypha</taxon>
    </lineage>
</organism>
<dbReference type="GO" id="GO:0016020">
    <property type="term" value="C:membrane"/>
    <property type="evidence" value="ECO:0007669"/>
    <property type="project" value="TreeGrafter"/>
</dbReference>
<comment type="similarity">
    <text evidence="1">Belongs to the short-chain dehydrogenases/reductases (SDR) family.</text>
</comment>
<dbReference type="InterPro" id="IPR036291">
    <property type="entry name" value="NAD(P)-bd_dom_sf"/>
</dbReference>
<dbReference type="Pfam" id="PF00106">
    <property type="entry name" value="adh_short"/>
    <property type="match status" value="1"/>
</dbReference>
<dbReference type="PANTHER" id="PTHR44196">
    <property type="entry name" value="DEHYDROGENASE/REDUCTASE SDR FAMILY MEMBER 7B"/>
    <property type="match status" value="1"/>
</dbReference>
<evidence type="ECO:0000313" key="6">
    <source>
        <dbReference type="Proteomes" id="UP000235672"/>
    </source>
</evidence>
<dbReference type="AlphaFoldDB" id="A0A2J6QBP6"/>
<keyword evidence="2" id="KW-0521">NADP</keyword>
<dbReference type="STRING" id="1745343.A0A2J6QBP6"/>
<evidence type="ECO:0000256" key="1">
    <source>
        <dbReference type="ARBA" id="ARBA00006484"/>
    </source>
</evidence>
<dbReference type="InterPro" id="IPR002347">
    <property type="entry name" value="SDR_fam"/>
</dbReference>
<sequence>MTANINTILILGATSGLGEAFARYFHSKGKTVIAAGRRLERLDALKAELKGLETLQIDVENVQAIEPKLQRLVKTFPSLDSVFVMSGKMEIGFFTDPSSISTNAIVSEITTNLIAPIVIARAIMPHLMSLKRPATFITVTSGLAFIPLPLYPVYNSTKAGLHTFTVDLRIQVAGTNVSVIELAPPYVDTSLDERFREKTVELQGGPGKAHPPMPLKEYMDATIAMFEEGGRKEIALGFSQMGVDAWRGAFGPILEKFGLEG</sequence>
<dbReference type="SUPFAM" id="SSF51735">
    <property type="entry name" value="NAD(P)-binding Rossmann-fold domains"/>
    <property type="match status" value="1"/>
</dbReference>
<evidence type="ECO:0000256" key="3">
    <source>
        <dbReference type="ARBA" id="ARBA00023002"/>
    </source>
</evidence>
<evidence type="ECO:0000256" key="2">
    <source>
        <dbReference type="ARBA" id="ARBA00022857"/>
    </source>
</evidence>
<evidence type="ECO:0000313" key="5">
    <source>
        <dbReference type="EMBL" id="PMD23701.1"/>
    </source>
</evidence>